<sequence length="1673" mass="181115">MSRKLRRIVSTFLAAALLIQTVWLAPAAEAAEPNIPVLLYHKVVTNPTDDWTHTSVDNFKKHMQYLDDNGYTTLTAEQYVSILKGEAAPEDIPAKPILLTFDDATSDFVENTVPILNEHDMNAVQFVVSGWIGGGFSMSLAQLESIVDNNPNISIQNHSVNHDENIWNSISESDASAEIATANEFIKGITGKDSILFAYPYGQFNANAQAAAADNGIKYSFKVGYPNEGDHAMGRHYIKMSTTLSEIAGWIGGPAPAEEPDTVTIYHEDFDAASGDETQSGGASLTRVSDKVFAGNADGKALYVSNRTNDYDAADFEFSELGMENGKTYSVTASVYVDADTSVPTGAQAALQTINNFGWLAGVNFVAGEALTLTAKYTVNTSLATSLRFQTNPEGKTVPFYIGDILVTADIPPDTGNEPGDYHEAFDTATGVETPSGGATLTRVVDKVFDGNADGKALYISNRVNNYDAADFKFSDLGMENGKTYLITAKGYVDANATVPAGAQAWLQTINDYGLLTGASFVAGEAFTLTSKFTVDTSKATSLRFQSNEEGKSVPFFIGDLLITADRPPALNFSTIDFEDQTAGGFLGRAGTETLTVTDEANHTNNGSYALKVEGRSNTWHGPALRVEKYVDQGFEYKISFWVKLVEPASSQLQLSTQVGQTTPSFNNLTQKTISTNDGWVQFEGTYRYTNASSEYLTIYVESSNNATASFYIDDISFENTGSGPIGIQKDLTPIKEAYENDFLIGNAVSSADMAGTRLELLKMHHNVVTAENAMKPDQLYATDKTFSPGNADALVDKALAEGLQVHGHVLVWHQQSPTWLNTITDSENNTIPLGRDDALANLKTHIETVMEHFGDKVISWDVVNEAMNDNPSNPTDWKAALRQSPWYTAIGSDYVEQSFLAAREVLDANPGWDIKLYYNDYNDDNQNKAQAIYSMVKEINDKYALTHPGKLLIDGVGMQGHYNVNTNPENVKLSLEKFISLGVEVSITELDITAGSNSQLSEKLANAQGYLYAELFKIYKAHAANIKRVTFWGLNDSSSWRAAQNPLLFDKDLQAKPAYYGVTDPDKFMEEHIPESTTANQSTAKFATPAVDGTVDSAWSEAAEIPINRYQMAWQGATGVAKALWDDQNLYVLIQVSDAQLDKTSAAAYEQDSVEIFLDQNNEKTSSYQADDGQYRVNFDNETSFNPTGIETGFASATKVSGTNYTVEVKIPLTSVTPGNDKKLGFDVQINDAKDGARQSVAAWNDTTGTGYMDTSNYGELTLVGKVVNSGGGSVYIPSTGSVVDQDGVVTIKPEVKNDGGRVTGKVSDDNLKRALELADPAANGKKQIVIDVPKQSDVKSYEVQLPTSSLKGTENFVLLLSTENATIEIPSNMLSNVTETAEQVSIRVTKASTDGLDAATRERIGNRPVLDLNLVVGDKVVAWNNPDAPVKVSVPYTPTAEELSNPDSIVVWYIDGKGNATSIPNGRYDAATGTVVFQTTHFSTYAVTSVVKTFGDLKNVPWAKQAIDAMAARDVIKGTSENSFAPSAFIKRADFIALLVRALELQGNGKEEVMFSDVDETAYYYNELAIAKALGIATGIGDNTFNPNGNISRQDMMVLTARALAEAGKHVEANGALDAYPDAASISAYAKNSVAGLVKSGIVNGKNGKLAPSDTLTRAEAAVILYRIWNL</sequence>
<dbReference type="InterPro" id="IPR001119">
    <property type="entry name" value="SLH_dom"/>
</dbReference>
<dbReference type="Gene3D" id="3.20.20.370">
    <property type="entry name" value="Glycoside hydrolase/deacetylase"/>
    <property type="match status" value="1"/>
</dbReference>
<dbReference type="InterPro" id="IPR008979">
    <property type="entry name" value="Galactose-bd-like_sf"/>
</dbReference>
<keyword evidence="18" id="KW-1185">Reference proteome</keyword>
<dbReference type="SUPFAM" id="SSF51445">
    <property type="entry name" value="(Trans)glycosidases"/>
    <property type="match status" value="1"/>
</dbReference>
<dbReference type="InterPro" id="IPR011330">
    <property type="entry name" value="Glyco_hydro/deAcase_b/a-brl"/>
</dbReference>
<dbReference type="EC" id="3.2.1.8" evidence="12"/>
<feature type="active site" description="Nucleophile" evidence="11">
    <location>
        <position position="990"/>
    </location>
</feature>
<dbReference type="Gene3D" id="2.60.40.1190">
    <property type="match status" value="1"/>
</dbReference>
<dbReference type="PROSITE" id="PS00591">
    <property type="entry name" value="GH10_1"/>
    <property type="match status" value="1"/>
</dbReference>
<dbReference type="RefSeq" id="WP_115994845.1">
    <property type="nucleotide sequence ID" value="NZ_QRDY01000018.1"/>
</dbReference>
<evidence type="ECO:0000256" key="2">
    <source>
        <dbReference type="ARBA" id="ARBA00004851"/>
    </source>
</evidence>
<gene>
    <name evidence="17" type="ORF">DFP95_1184</name>
</gene>
<dbReference type="PANTHER" id="PTHR31490">
    <property type="entry name" value="GLYCOSYL HYDROLASE"/>
    <property type="match status" value="1"/>
</dbReference>
<feature type="domain" description="SLH" evidence="14">
    <location>
        <begin position="1619"/>
        <end position="1673"/>
    </location>
</feature>
<keyword evidence="5 13" id="KW-0732">Signal</keyword>
<evidence type="ECO:0000256" key="13">
    <source>
        <dbReference type="SAM" id="SignalP"/>
    </source>
</evidence>
<dbReference type="InterPro" id="IPR017853">
    <property type="entry name" value="GH"/>
</dbReference>
<feature type="chain" id="PRO_5017683223" description="Beta-xylanase" evidence="13">
    <location>
        <begin position="31"/>
        <end position="1673"/>
    </location>
</feature>
<keyword evidence="10 12" id="KW-0624">Polysaccharide degradation</keyword>
<dbReference type="Gene3D" id="3.20.20.80">
    <property type="entry name" value="Glycosidases"/>
    <property type="match status" value="1"/>
</dbReference>
<dbReference type="Proteomes" id="UP000256869">
    <property type="component" value="Unassembled WGS sequence"/>
</dbReference>
<dbReference type="EMBL" id="QRDY01000018">
    <property type="protein sequence ID" value="RED55269.1"/>
    <property type="molecule type" value="Genomic_DNA"/>
</dbReference>
<dbReference type="GO" id="GO:0031176">
    <property type="term" value="F:endo-1,4-beta-xylanase activity"/>
    <property type="evidence" value="ECO:0007669"/>
    <property type="project" value="UniProtKB-EC"/>
</dbReference>
<dbReference type="PANTHER" id="PTHR31490:SF90">
    <property type="entry name" value="ENDO-1,4-BETA-XYLANASE A"/>
    <property type="match status" value="1"/>
</dbReference>
<evidence type="ECO:0000256" key="11">
    <source>
        <dbReference type="PROSITE-ProRule" id="PRU10061"/>
    </source>
</evidence>
<dbReference type="Pfam" id="PF00331">
    <property type="entry name" value="Glyco_hydro_10"/>
    <property type="match status" value="1"/>
</dbReference>
<evidence type="ECO:0000256" key="7">
    <source>
        <dbReference type="ARBA" id="ARBA00022801"/>
    </source>
</evidence>
<accession>A0A3D9I0X0</accession>
<dbReference type="Pfam" id="PF06452">
    <property type="entry name" value="CBM9_1"/>
    <property type="match status" value="1"/>
</dbReference>
<feature type="signal peptide" evidence="13">
    <location>
        <begin position="1"/>
        <end position="30"/>
    </location>
</feature>
<keyword evidence="6" id="KW-0677">Repeat</keyword>
<evidence type="ECO:0000256" key="3">
    <source>
        <dbReference type="ARBA" id="ARBA00007495"/>
    </source>
</evidence>
<dbReference type="GO" id="GO:0030246">
    <property type="term" value="F:carbohydrate binding"/>
    <property type="evidence" value="ECO:0007669"/>
    <property type="project" value="InterPro"/>
</dbReference>
<reference evidence="17 18" key="1">
    <citation type="submission" date="2018-07" db="EMBL/GenBank/DDBJ databases">
        <title>Genomic Encyclopedia of Type Strains, Phase III (KMG-III): the genomes of soil and plant-associated and newly described type strains.</title>
        <authorList>
            <person name="Whitman W."/>
        </authorList>
    </citation>
    <scope>NUCLEOTIDE SEQUENCE [LARGE SCALE GENOMIC DNA]</scope>
    <source>
        <strain evidence="17 18">CECT 8236</strain>
    </source>
</reference>
<dbReference type="PROSITE" id="PS51272">
    <property type="entry name" value="SLH"/>
    <property type="match status" value="3"/>
</dbReference>
<evidence type="ECO:0000313" key="17">
    <source>
        <dbReference type="EMBL" id="RED55269.1"/>
    </source>
</evidence>
<feature type="domain" description="SLH" evidence="14">
    <location>
        <begin position="1492"/>
        <end position="1555"/>
    </location>
</feature>
<dbReference type="Gene3D" id="2.60.120.260">
    <property type="entry name" value="Galactose-binding domain-like"/>
    <property type="match status" value="3"/>
</dbReference>
<dbReference type="UniPathway" id="UPA00114"/>
<protein>
    <recommendedName>
        <fullName evidence="12">Beta-xylanase</fullName>
        <ecNumber evidence="12">3.2.1.8</ecNumber>
    </recommendedName>
</protein>
<keyword evidence="9 12" id="KW-0326">Glycosidase</keyword>
<dbReference type="PROSITE" id="PS51677">
    <property type="entry name" value="NODB"/>
    <property type="match status" value="1"/>
</dbReference>
<dbReference type="SMART" id="SM00633">
    <property type="entry name" value="Glyco_10"/>
    <property type="match status" value="1"/>
</dbReference>
<dbReference type="InterPro" id="IPR031158">
    <property type="entry name" value="GH10_AS"/>
</dbReference>
<dbReference type="Pfam" id="PF01522">
    <property type="entry name" value="Polysacc_deac_1"/>
    <property type="match status" value="1"/>
</dbReference>
<keyword evidence="8 12" id="KW-0119">Carbohydrate metabolism</keyword>
<evidence type="ECO:0000256" key="9">
    <source>
        <dbReference type="ARBA" id="ARBA00023295"/>
    </source>
</evidence>
<dbReference type="SUPFAM" id="SSF49785">
    <property type="entry name" value="Galactose-binding domain-like"/>
    <property type="match status" value="3"/>
</dbReference>
<dbReference type="CDD" id="cd00005">
    <property type="entry name" value="CBM9_like_1"/>
    <property type="match status" value="1"/>
</dbReference>
<dbReference type="InterPro" id="IPR002509">
    <property type="entry name" value="NODB_dom"/>
</dbReference>
<dbReference type="Pfam" id="PF00395">
    <property type="entry name" value="SLH"/>
    <property type="match status" value="3"/>
</dbReference>
<dbReference type="Pfam" id="PF02018">
    <property type="entry name" value="CBM_4_9"/>
    <property type="match status" value="1"/>
</dbReference>
<evidence type="ECO:0000256" key="8">
    <source>
        <dbReference type="ARBA" id="ARBA00023277"/>
    </source>
</evidence>
<name>A0A3D9I0X0_9BACL</name>
<feature type="domain" description="SLH" evidence="14">
    <location>
        <begin position="1557"/>
        <end position="1616"/>
    </location>
</feature>
<evidence type="ECO:0000256" key="10">
    <source>
        <dbReference type="ARBA" id="ARBA00023326"/>
    </source>
</evidence>
<evidence type="ECO:0000256" key="4">
    <source>
        <dbReference type="ARBA" id="ARBA00022651"/>
    </source>
</evidence>
<keyword evidence="4 17" id="KW-0858">Xylan degradation</keyword>
<feature type="domain" description="GH10" evidence="16">
    <location>
        <begin position="729"/>
        <end position="1066"/>
    </location>
</feature>
<dbReference type="InterPro" id="IPR010502">
    <property type="entry name" value="Carb-bd_dom_fam9"/>
</dbReference>
<organism evidence="17 18">
    <name type="scientific">Cohnella lupini</name>
    <dbReference type="NCBI Taxonomy" id="1294267"/>
    <lineage>
        <taxon>Bacteria</taxon>
        <taxon>Bacillati</taxon>
        <taxon>Bacillota</taxon>
        <taxon>Bacilli</taxon>
        <taxon>Bacillales</taxon>
        <taxon>Paenibacillaceae</taxon>
        <taxon>Cohnella</taxon>
    </lineage>
</organism>
<dbReference type="SUPFAM" id="SSF88713">
    <property type="entry name" value="Glycoside hydrolase/deacetylase"/>
    <property type="match status" value="1"/>
</dbReference>
<dbReference type="PROSITE" id="PS51760">
    <property type="entry name" value="GH10_2"/>
    <property type="match status" value="1"/>
</dbReference>
<evidence type="ECO:0000313" key="18">
    <source>
        <dbReference type="Proteomes" id="UP000256869"/>
    </source>
</evidence>
<comment type="catalytic activity">
    <reaction evidence="1 12">
        <text>Endohydrolysis of (1-&gt;4)-beta-D-xylosidic linkages in xylans.</text>
        <dbReference type="EC" id="3.2.1.8"/>
    </reaction>
</comment>
<comment type="pathway">
    <text evidence="2">Glycan degradation; xylan degradation.</text>
</comment>
<dbReference type="GO" id="GO:0016810">
    <property type="term" value="F:hydrolase activity, acting on carbon-nitrogen (but not peptide) bonds"/>
    <property type="evidence" value="ECO:0007669"/>
    <property type="project" value="InterPro"/>
</dbReference>
<feature type="domain" description="NodB homology" evidence="15">
    <location>
        <begin position="95"/>
        <end position="294"/>
    </location>
</feature>
<evidence type="ECO:0000259" key="16">
    <source>
        <dbReference type="PROSITE" id="PS51760"/>
    </source>
</evidence>
<comment type="caution">
    <text evidence="17">The sequence shown here is derived from an EMBL/GenBank/DDBJ whole genome shotgun (WGS) entry which is preliminary data.</text>
</comment>
<proteinExistence type="inferred from homology"/>
<evidence type="ECO:0000256" key="12">
    <source>
        <dbReference type="RuleBase" id="RU361174"/>
    </source>
</evidence>
<dbReference type="OrthoDB" id="9809277at2"/>
<dbReference type="PRINTS" id="PR00134">
    <property type="entry name" value="GLHYDRLASE10"/>
</dbReference>
<evidence type="ECO:0000259" key="15">
    <source>
        <dbReference type="PROSITE" id="PS51677"/>
    </source>
</evidence>
<dbReference type="SUPFAM" id="SSF49344">
    <property type="entry name" value="CBD9-like"/>
    <property type="match status" value="1"/>
</dbReference>
<dbReference type="CDD" id="cd10918">
    <property type="entry name" value="CE4_NodB_like_5s_6s"/>
    <property type="match status" value="1"/>
</dbReference>
<evidence type="ECO:0000256" key="1">
    <source>
        <dbReference type="ARBA" id="ARBA00000681"/>
    </source>
</evidence>
<dbReference type="GO" id="GO:0045493">
    <property type="term" value="P:xylan catabolic process"/>
    <property type="evidence" value="ECO:0007669"/>
    <property type="project" value="UniProtKB-UniPathway"/>
</dbReference>
<comment type="similarity">
    <text evidence="3 12">Belongs to the glycosyl hydrolase 10 (cellulase F) family.</text>
</comment>
<dbReference type="InterPro" id="IPR003305">
    <property type="entry name" value="CenC_carb-bd"/>
</dbReference>
<keyword evidence="7 12" id="KW-0378">Hydrolase</keyword>
<dbReference type="InterPro" id="IPR001000">
    <property type="entry name" value="GH10_dom"/>
</dbReference>
<evidence type="ECO:0000256" key="6">
    <source>
        <dbReference type="ARBA" id="ARBA00022737"/>
    </source>
</evidence>
<dbReference type="InterPro" id="IPR044846">
    <property type="entry name" value="GH10"/>
</dbReference>
<evidence type="ECO:0000259" key="14">
    <source>
        <dbReference type="PROSITE" id="PS51272"/>
    </source>
</evidence>
<evidence type="ECO:0000256" key="5">
    <source>
        <dbReference type="ARBA" id="ARBA00022729"/>
    </source>
</evidence>